<protein>
    <recommendedName>
        <fullName evidence="4">Zinc-finger domain-containing protein</fullName>
    </recommendedName>
</protein>
<dbReference type="RefSeq" id="WP_104057430.1">
    <property type="nucleotide sequence ID" value="NZ_PREZ01000003.1"/>
</dbReference>
<name>A0A2S5GCE6_9BACL</name>
<proteinExistence type="predicted"/>
<comment type="caution">
    <text evidence="2">The sequence shown here is derived from an EMBL/GenBank/DDBJ whole genome shotgun (WGS) entry which is preliminary data.</text>
</comment>
<gene>
    <name evidence="2" type="ORF">C4B60_07725</name>
</gene>
<dbReference type="Proteomes" id="UP000239047">
    <property type="component" value="Unassembled WGS sequence"/>
</dbReference>
<keyword evidence="3" id="KW-1185">Reference proteome</keyword>
<sequence length="148" mass="16743">MTHFTREQWLQFVQGKIDSSHERKMEDHLLSCDQCLATYEETTEPLSPSFDFSVEKPVMAALFGETPAVDHQVKKSPNRIRQRTITHFIISAAAAIMLAGTGVFTTLMEENSIVQGENLKEAPSLTSSLMEQTERFFSQMDPSKEDVE</sequence>
<keyword evidence="1" id="KW-1133">Transmembrane helix</keyword>
<keyword evidence="1" id="KW-0472">Membrane</keyword>
<evidence type="ECO:0000313" key="3">
    <source>
        <dbReference type="Proteomes" id="UP000239047"/>
    </source>
</evidence>
<evidence type="ECO:0000313" key="2">
    <source>
        <dbReference type="EMBL" id="PPA70680.1"/>
    </source>
</evidence>
<dbReference type="EMBL" id="PREZ01000003">
    <property type="protein sequence ID" value="PPA70680.1"/>
    <property type="molecule type" value="Genomic_DNA"/>
</dbReference>
<dbReference type="OrthoDB" id="1955013at2"/>
<feature type="transmembrane region" description="Helical" evidence="1">
    <location>
        <begin position="85"/>
        <end position="108"/>
    </location>
</feature>
<evidence type="ECO:0008006" key="4">
    <source>
        <dbReference type="Google" id="ProtNLM"/>
    </source>
</evidence>
<evidence type="ECO:0000256" key="1">
    <source>
        <dbReference type="SAM" id="Phobius"/>
    </source>
</evidence>
<keyword evidence="1" id="KW-0812">Transmembrane</keyword>
<reference evidence="2 3" key="1">
    <citation type="submission" date="2018-02" db="EMBL/GenBank/DDBJ databases">
        <title>Jeotgalibacillus proteolyticum sp. nov. a protease producing bacterium isolated from ocean sediments of Laizhou Bay.</title>
        <authorList>
            <person name="Li Y."/>
        </authorList>
    </citation>
    <scope>NUCLEOTIDE SEQUENCE [LARGE SCALE GENOMIC DNA]</scope>
    <source>
        <strain evidence="2 3">22-7</strain>
    </source>
</reference>
<organism evidence="2 3">
    <name type="scientific">Jeotgalibacillus proteolyticus</name>
    <dbReference type="NCBI Taxonomy" id="2082395"/>
    <lineage>
        <taxon>Bacteria</taxon>
        <taxon>Bacillati</taxon>
        <taxon>Bacillota</taxon>
        <taxon>Bacilli</taxon>
        <taxon>Bacillales</taxon>
        <taxon>Caryophanaceae</taxon>
        <taxon>Jeotgalibacillus</taxon>
    </lineage>
</organism>
<accession>A0A2S5GCE6</accession>
<dbReference type="AlphaFoldDB" id="A0A2S5GCE6"/>